<evidence type="ECO:0000256" key="6">
    <source>
        <dbReference type="RuleBase" id="RU311113"/>
    </source>
</evidence>
<accession>A0A287CSY1</accession>
<dbReference type="GO" id="GO:0051301">
    <property type="term" value="P:cell division"/>
    <property type="evidence" value="ECO:0007669"/>
    <property type="project" value="UniProtKB-UniRule"/>
</dbReference>
<dbReference type="PROSITE" id="PS00945">
    <property type="entry name" value="CKS_2"/>
    <property type="match status" value="1"/>
</dbReference>
<dbReference type="Pfam" id="PF01111">
    <property type="entry name" value="CKS"/>
    <property type="match status" value="1"/>
</dbReference>
<evidence type="ECO:0000256" key="1">
    <source>
        <dbReference type="ARBA" id="ARBA00002449"/>
    </source>
</evidence>
<keyword evidence="8" id="KW-1185">Reference proteome</keyword>
<dbReference type="Proteomes" id="UP000005215">
    <property type="component" value="Unassembled WGS sequence"/>
</dbReference>
<reference evidence="7" key="3">
    <citation type="submission" date="2025-09" db="UniProtKB">
        <authorList>
            <consortium name="Ensembl"/>
        </authorList>
    </citation>
    <scope>IDENTIFICATION</scope>
</reference>
<evidence type="ECO:0000256" key="2">
    <source>
        <dbReference type="ARBA" id="ARBA00007782"/>
    </source>
</evidence>
<comment type="function">
    <text evidence="1 6">Binds to the catalytic subunit of the cyclin dependent kinases and is essential for their biological function.</text>
</comment>
<evidence type="ECO:0000313" key="8">
    <source>
        <dbReference type="Proteomes" id="UP000005215"/>
    </source>
</evidence>
<name>A0A287CSY1_ICTTR</name>
<dbReference type="PANTHER" id="PTHR23415">
    <property type="entry name" value="CYCLIN-DEPENDENT KINASES REGULATORY SUBUNIT/60S RIBOSOME SUBUNIT BIOGENESIS PROTEIN NIP7"/>
    <property type="match status" value="1"/>
</dbReference>
<proteinExistence type="inferred from homology"/>
<dbReference type="Gene3D" id="3.30.170.10">
    <property type="entry name" value="Cyclin-dependent kinase, regulatory subunit"/>
    <property type="match status" value="1"/>
</dbReference>
<evidence type="ECO:0000256" key="3">
    <source>
        <dbReference type="ARBA" id="ARBA00011253"/>
    </source>
</evidence>
<dbReference type="GeneTree" id="ENSGT00950000182971"/>
<evidence type="ECO:0000313" key="7">
    <source>
        <dbReference type="Ensembl" id="ENSSTOP00000024401.1"/>
    </source>
</evidence>
<dbReference type="SMART" id="SM01084">
    <property type="entry name" value="CKS"/>
    <property type="match status" value="1"/>
</dbReference>
<dbReference type="PRINTS" id="PR00296">
    <property type="entry name" value="CYCLINKINASE"/>
</dbReference>
<dbReference type="SUPFAM" id="SSF55637">
    <property type="entry name" value="Cell cycle regulatory proteins"/>
    <property type="match status" value="1"/>
</dbReference>
<reference evidence="7" key="2">
    <citation type="submission" date="2025-08" db="UniProtKB">
        <authorList>
            <consortium name="Ensembl"/>
        </authorList>
    </citation>
    <scope>IDENTIFICATION</scope>
</reference>
<dbReference type="STRING" id="43179.ENSSTOP00000024401"/>
<dbReference type="InterPro" id="IPR000789">
    <property type="entry name" value="Cyclin-dep_kinase_reg-sub"/>
</dbReference>
<dbReference type="FunFam" id="3.30.170.10:FF:000001">
    <property type="entry name" value="Cyclin-dependent kinases regulatory subunit"/>
    <property type="match status" value="1"/>
</dbReference>
<sequence length="68" mass="8178">MFDKHYEYQHVMLPREPSNQVPKTHLISEEEWRSLGVQQSLGCVHYMIHKPEPHILLFRQPLPKAHHK</sequence>
<comment type="similarity">
    <text evidence="2 6">Belongs to the CKS family.</text>
</comment>
<dbReference type="InterPro" id="IPR036858">
    <property type="entry name" value="Cyclin-dep_kinase_reg-sub_sf"/>
</dbReference>
<dbReference type="InParanoid" id="A0A287CSY1"/>
<organism evidence="7 8">
    <name type="scientific">Ictidomys tridecemlineatus</name>
    <name type="common">Thirteen-lined ground squirrel</name>
    <name type="synonym">Spermophilus tridecemlineatus</name>
    <dbReference type="NCBI Taxonomy" id="43179"/>
    <lineage>
        <taxon>Eukaryota</taxon>
        <taxon>Metazoa</taxon>
        <taxon>Chordata</taxon>
        <taxon>Craniata</taxon>
        <taxon>Vertebrata</taxon>
        <taxon>Euteleostomi</taxon>
        <taxon>Mammalia</taxon>
        <taxon>Eutheria</taxon>
        <taxon>Euarchontoglires</taxon>
        <taxon>Glires</taxon>
        <taxon>Rodentia</taxon>
        <taxon>Sciuromorpha</taxon>
        <taxon>Sciuridae</taxon>
        <taxon>Xerinae</taxon>
        <taxon>Marmotini</taxon>
        <taxon>Ictidomys</taxon>
    </lineage>
</organism>
<protein>
    <recommendedName>
        <fullName evidence="6">Cyclin-dependent kinases regulatory subunit</fullName>
    </recommendedName>
</protein>
<dbReference type="GO" id="GO:0016538">
    <property type="term" value="F:cyclin-dependent protein serine/threonine kinase regulator activity"/>
    <property type="evidence" value="ECO:0007669"/>
    <property type="project" value="InterPro"/>
</dbReference>
<evidence type="ECO:0000256" key="4">
    <source>
        <dbReference type="ARBA" id="ARBA00022618"/>
    </source>
</evidence>
<dbReference type="Ensembl" id="ENSSTOT00000036751.1">
    <property type="protein sequence ID" value="ENSSTOP00000024401.1"/>
    <property type="gene ID" value="ENSSTOG00000032468.1"/>
</dbReference>
<keyword evidence="5 6" id="KW-0131">Cell cycle</keyword>
<dbReference type="GO" id="GO:0048144">
    <property type="term" value="P:fibroblast proliferation"/>
    <property type="evidence" value="ECO:0007669"/>
    <property type="project" value="UniProtKB-ARBA"/>
</dbReference>
<keyword evidence="4 6" id="KW-0132">Cell division</keyword>
<reference evidence="8" key="1">
    <citation type="submission" date="2011-11" db="EMBL/GenBank/DDBJ databases">
        <title>The Draft Genome of Spermophilus tridecemlineatus.</title>
        <authorList>
            <consortium name="The Broad Institute Genome Assembly &amp; Analysis Group"/>
            <consortium name="Computational R&amp;D Group"/>
            <consortium name="and Sequencing Platform"/>
            <person name="Di Palma F."/>
            <person name="Alfoldi J."/>
            <person name="Johnson J."/>
            <person name="Berlin A."/>
            <person name="Gnerre S."/>
            <person name="Jaffe D."/>
            <person name="MacCallum I."/>
            <person name="Young S."/>
            <person name="Walker B.J."/>
            <person name="Lindblad-Toh K."/>
        </authorList>
    </citation>
    <scope>NUCLEOTIDE SEQUENCE [LARGE SCALE GENOMIC DNA]</scope>
</reference>
<dbReference type="AlphaFoldDB" id="A0A287CSY1"/>
<evidence type="ECO:0000256" key="5">
    <source>
        <dbReference type="ARBA" id="ARBA00023306"/>
    </source>
</evidence>
<dbReference type="EMBL" id="AGTP01091784">
    <property type="status" value="NOT_ANNOTATED_CDS"/>
    <property type="molecule type" value="Genomic_DNA"/>
</dbReference>
<comment type="subunit">
    <text evidence="3">Forms a homohexamer that can probably bind six kinase subunits.</text>
</comment>